<dbReference type="PANTHER" id="PTHR34385">
    <property type="entry name" value="D-ALANYL-D-ALANINE CARBOXYPEPTIDASE"/>
    <property type="match status" value="1"/>
</dbReference>
<dbReference type="Gene3D" id="3.30.1380.10">
    <property type="match status" value="1"/>
</dbReference>
<dbReference type="RefSeq" id="WP_169666623.1">
    <property type="nucleotide sequence ID" value="NZ_CP076133.1"/>
</dbReference>
<reference evidence="2 3" key="1">
    <citation type="submission" date="2021-05" db="EMBL/GenBank/DDBJ databases">
        <title>Comparative genomic studies on the polysaccharide-degrading batcterial strains of the Flammeovirga genus.</title>
        <authorList>
            <person name="Zewei F."/>
            <person name="Zheng Z."/>
            <person name="Yu L."/>
            <person name="Ruyue G."/>
            <person name="Yanhong M."/>
            <person name="Yuanyuan C."/>
            <person name="Jingyan G."/>
            <person name="Wenjun H."/>
        </authorList>
    </citation>
    <scope>NUCLEOTIDE SEQUENCE [LARGE SCALE GENOMIC DNA]</scope>
    <source>
        <strain evidence="2 3">NBRC:100898</strain>
    </source>
</reference>
<keyword evidence="3" id="KW-1185">Reference proteome</keyword>
<dbReference type="PANTHER" id="PTHR34385:SF1">
    <property type="entry name" value="PEPTIDOGLYCAN L-ALANYL-D-GLUTAMATE ENDOPEPTIDASE CWLK"/>
    <property type="match status" value="1"/>
</dbReference>
<dbReference type="EMBL" id="CP076133">
    <property type="protein sequence ID" value="QWG04718.1"/>
    <property type="molecule type" value="Genomic_DNA"/>
</dbReference>
<sequence length="171" mass="19014">MVLFILGTVTIGILGTSYLFYPKQTRAFLLPKIALVAEIVFKTTPYEGTTKGIDPKLDVKIKAVLAQLHKEGINAKVISGYRSLEKQKDIYAQGRTKAGGIISNAIPGLSFHNYGWAVDIAVYENGKPNWNTKHWDRIGEVGKQHGLVWGGEFRSIVDKPHLQLSLSDIFF</sequence>
<dbReference type="Pfam" id="PF13539">
    <property type="entry name" value="Peptidase_M15_4"/>
    <property type="match status" value="1"/>
</dbReference>
<evidence type="ECO:0000313" key="2">
    <source>
        <dbReference type="EMBL" id="QWG04718.1"/>
    </source>
</evidence>
<dbReference type="CDD" id="cd14845">
    <property type="entry name" value="L-Ala-D-Glu_peptidase_like"/>
    <property type="match status" value="1"/>
</dbReference>
<dbReference type="AlphaFoldDB" id="A0AAX1NF83"/>
<evidence type="ECO:0000259" key="1">
    <source>
        <dbReference type="Pfam" id="PF13539"/>
    </source>
</evidence>
<dbReference type="InterPro" id="IPR039561">
    <property type="entry name" value="Peptidase_M15C"/>
</dbReference>
<dbReference type="Proteomes" id="UP000678679">
    <property type="component" value="Chromosome 2"/>
</dbReference>
<dbReference type="GO" id="GO:0006508">
    <property type="term" value="P:proteolysis"/>
    <property type="evidence" value="ECO:0007669"/>
    <property type="project" value="InterPro"/>
</dbReference>
<feature type="domain" description="Peptidase M15C" evidence="1">
    <location>
        <begin position="108"/>
        <end position="163"/>
    </location>
</feature>
<protein>
    <submittedName>
        <fullName evidence="2">M15 family metallopeptidase</fullName>
    </submittedName>
</protein>
<dbReference type="GO" id="GO:0008233">
    <property type="term" value="F:peptidase activity"/>
    <property type="evidence" value="ECO:0007669"/>
    <property type="project" value="InterPro"/>
</dbReference>
<dbReference type="KEGG" id="fya:KMW28_27860"/>
<gene>
    <name evidence="2" type="ORF">KMW28_27860</name>
</gene>
<evidence type="ECO:0000313" key="3">
    <source>
        <dbReference type="Proteomes" id="UP000678679"/>
    </source>
</evidence>
<accession>A0AAX1NF83</accession>
<dbReference type="InterPro" id="IPR052179">
    <property type="entry name" value="DD-CPase-like"/>
</dbReference>
<name>A0AAX1NF83_9BACT</name>
<dbReference type="SUPFAM" id="SSF55166">
    <property type="entry name" value="Hedgehog/DD-peptidase"/>
    <property type="match status" value="1"/>
</dbReference>
<organism evidence="2 3">
    <name type="scientific">Flammeovirga yaeyamensis</name>
    <dbReference type="NCBI Taxonomy" id="367791"/>
    <lineage>
        <taxon>Bacteria</taxon>
        <taxon>Pseudomonadati</taxon>
        <taxon>Bacteroidota</taxon>
        <taxon>Cytophagia</taxon>
        <taxon>Cytophagales</taxon>
        <taxon>Flammeovirgaceae</taxon>
        <taxon>Flammeovirga</taxon>
    </lineage>
</organism>
<dbReference type="InterPro" id="IPR009045">
    <property type="entry name" value="Zn_M74/Hedgehog-like"/>
</dbReference>
<proteinExistence type="predicted"/>